<dbReference type="PhylomeDB" id="H2KZ57"/>
<dbReference type="Gene3D" id="3.10.100.10">
    <property type="entry name" value="Mannose-Binding Protein A, subunit A"/>
    <property type="match status" value="1"/>
</dbReference>
<dbReference type="GeneID" id="174056"/>
<dbReference type="Pfam" id="PF00059">
    <property type="entry name" value="Lectin_C"/>
    <property type="match status" value="1"/>
</dbReference>
<dbReference type="PANTHER" id="PTHR46746:SF9">
    <property type="entry name" value="CD209 ANTIGEN-LIKE PROTEIN C-LIKE"/>
    <property type="match status" value="1"/>
</dbReference>
<dbReference type="EMBL" id="BX284602">
    <property type="protein sequence ID" value="CCD66395.1"/>
    <property type="molecule type" value="Genomic_DNA"/>
</dbReference>
<evidence type="ECO:0000313" key="7">
    <source>
        <dbReference type="WormBase" id="K10B2.3b"/>
    </source>
</evidence>
<dbReference type="GO" id="GO:0030246">
    <property type="term" value="F:carbohydrate binding"/>
    <property type="evidence" value="ECO:0007669"/>
    <property type="project" value="UniProtKB-KW"/>
</dbReference>
<evidence type="ECO:0000256" key="2">
    <source>
        <dbReference type="ARBA" id="ARBA00023157"/>
    </source>
</evidence>
<dbReference type="InterPro" id="IPR051379">
    <property type="entry name" value="C-type_Lectin_Receptor_IMM"/>
</dbReference>
<evidence type="ECO:0000313" key="5">
    <source>
        <dbReference type="EMBL" id="CCD66395.1"/>
    </source>
</evidence>
<dbReference type="InterPro" id="IPR016186">
    <property type="entry name" value="C-type_lectin-like/link_sf"/>
</dbReference>
<dbReference type="Proteomes" id="UP000001940">
    <property type="component" value="Chromosome II"/>
</dbReference>
<dbReference type="OMA" id="HICNIKT"/>
<evidence type="ECO:0000256" key="1">
    <source>
        <dbReference type="ARBA" id="ARBA00022734"/>
    </source>
</evidence>
<dbReference type="SMART" id="SM00034">
    <property type="entry name" value="CLECT"/>
    <property type="match status" value="1"/>
</dbReference>
<evidence type="ECO:0000256" key="3">
    <source>
        <dbReference type="SAM" id="SignalP"/>
    </source>
</evidence>
<dbReference type="RefSeq" id="NP_872010.1">
    <property type="nucleotide sequence ID" value="NM_182210.5"/>
</dbReference>
<reference evidence="5 6" key="1">
    <citation type="journal article" date="1998" name="Science">
        <title>Genome sequence of the nematode C. elegans: a platform for investigating biology.</title>
        <authorList>
            <consortium name="The C. elegans sequencing consortium"/>
            <person name="Sulson J.E."/>
            <person name="Waterston R."/>
        </authorList>
    </citation>
    <scope>NUCLEOTIDE SEQUENCE [LARGE SCALE GENOMIC DNA]</scope>
    <source>
        <strain evidence="5 6">Bristol N2</strain>
    </source>
</reference>
<dbReference type="AlphaFoldDB" id="H2KZ57"/>
<keyword evidence="8" id="KW-1267">Proteomics identification</keyword>
<keyword evidence="1" id="KW-0430">Lectin</keyword>
<proteinExistence type="evidence at protein level"/>
<dbReference type="Bgee" id="WBGene00019606">
    <property type="expression patterns" value="Expressed in germ line (C elegans) and 4 other cell types or tissues"/>
</dbReference>
<dbReference type="ExpressionAtlas" id="H2KZ57">
    <property type="expression patterns" value="baseline and differential"/>
</dbReference>
<keyword evidence="2" id="KW-1015">Disulfide bond</keyword>
<sequence>MQFIFFGTLFSGLLLVCAVTNDIEDASGETPGIVSQITEEQPHQRQKLYNWDYKDLGTIAFEDIPFPTLQPSQTIDQSENCPEGWIRYSDSCYWVETELLGFAKAERKCSEKQSTLFVANSIDEWEAIRGHSKDSFSSWIGLVRFSHYERSEQLPRWQTEGAVNPSKMCVYFASVLFQRKKFRNWLIKPYSPLVNGWSQLANCAASYKSPASLETASYTYFYPCTYLFYSICERNSTIANSLH</sequence>
<dbReference type="OrthoDB" id="6133475at2759"/>
<dbReference type="PROSITE" id="PS50041">
    <property type="entry name" value="C_TYPE_LECTIN_2"/>
    <property type="match status" value="1"/>
</dbReference>
<dbReference type="CTD" id="174056"/>
<feature type="signal peptide" evidence="3">
    <location>
        <begin position="1"/>
        <end position="18"/>
    </location>
</feature>
<evidence type="ECO:0007829" key="8">
    <source>
        <dbReference type="PeptideAtlas" id="H2KZ57"/>
    </source>
</evidence>
<dbReference type="WormBase" id="K10B2.3b">
    <property type="protein sequence ID" value="CE33420"/>
    <property type="gene ID" value="WBGene00019606"/>
    <property type="gene designation" value="clec-88"/>
</dbReference>
<dbReference type="SMR" id="H2KZ57"/>
<name>H2KZ57_CAEEL</name>
<accession>H2KZ57</accession>
<dbReference type="InterPro" id="IPR001304">
    <property type="entry name" value="C-type_lectin-like"/>
</dbReference>
<protein>
    <submittedName>
        <fullName evidence="5">C-type lectin domain-containing protein</fullName>
    </submittedName>
</protein>
<dbReference type="AGR" id="WB:WBGene00019606"/>
<dbReference type="PeptideAtlas" id="H2KZ57"/>
<dbReference type="SUPFAM" id="SSF56436">
    <property type="entry name" value="C-type lectin-like"/>
    <property type="match status" value="1"/>
</dbReference>
<gene>
    <name evidence="5 7" type="primary">clec-88</name>
    <name evidence="5" type="ORF">CELE_K10B2.3</name>
    <name evidence="7" type="ORF">K10B2.3</name>
</gene>
<dbReference type="InterPro" id="IPR016187">
    <property type="entry name" value="CTDL_fold"/>
</dbReference>
<dbReference type="PANTHER" id="PTHR46746">
    <property type="entry name" value="KILLER CELL LECTIN-LIKE RECEPTOR SUBFAMILY F MEMBER 2"/>
    <property type="match status" value="1"/>
</dbReference>
<evidence type="ECO:0000313" key="6">
    <source>
        <dbReference type="Proteomes" id="UP000001940"/>
    </source>
</evidence>
<keyword evidence="6" id="KW-1185">Reference proteome</keyword>
<keyword evidence="3" id="KW-0732">Signal</keyword>
<feature type="chain" id="PRO_5003564225" evidence="3">
    <location>
        <begin position="19"/>
        <end position="243"/>
    </location>
</feature>
<evidence type="ECO:0000259" key="4">
    <source>
        <dbReference type="PROSITE" id="PS50041"/>
    </source>
</evidence>
<organism evidence="5 6">
    <name type="scientific">Caenorhabditis elegans</name>
    <dbReference type="NCBI Taxonomy" id="6239"/>
    <lineage>
        <taxon>Eukaryota</taxon>
        <taxon>Metazoa</taxon>
        <taxon>Ecdysozoa</taxon>
        <taxon>Nematoda</taxon>
        <taxon>Chromadorea</taxon>
        <taxon>Rhabditida</taxon>
        <taxon>Rhabditina</taxon>
        <taxon>Rhabditomorpha</taxon>
        <taxon>Rhabditoidea</taxon>
        <taxon>Rhabditidae</taxon>
        <taxon>Peloderinae</taxon>
        <taxon>Caenorhabditis</taxon>
    </lineage>
</organism>
<feature type="domain" description="C-type lectin" evidence="4">
    <location>
        <begin position="88"/>
        <end position="233"/>
    </location>
</feature>